<dbReference type="Proteomes" id="UP000008953">
    <property type="component" value="Chromosome"/>
</dbReference>
<dbReference type="GO" id="GO:0005737">
    <property type="term" value="C:cytoplasm"/>
    <property type="evidence" value="ECO:0007669"/>
    <property type="project" value="TreeGrafter"/>
</dbReference>
<evidence type="ECO:0000259" key="2">
    <source>
        <dbReference type="Pfam" id="PF12850"/>
    </source>
</evidence>
<dbReference type="HOGENOM" id="CLU_074761_0_1_9"/>
<dbReference type="InterPro" id="IPR024654">
    <property type="entry name" value="Calcineurin-like_PHP_lpxH"/>
</dbReference>
<comment type="similarity">
    <text evidence="1">Belongs to the metallophosphoesterase superfamily. YfcE family.</text>
</comment>
<dbReference type="PIRSF" id="PIRSF000883">
    <property type="entry name" value="Pesterase_MJ0912"/>
    <property type="match status" value="1"/>
</dbReference>
<dbReference type="InterPro" id="IPR050126">
    <property type="entry name" value="Ap4A_hydrolase"/>
</dbReference>
<organism evidence="3 4">
    <name type="scientific">Roseburia intestinalis XB6B4</name>
    <dbReference type="NCBI Taxonomy" id="718255"/>
    <lineage>
        <taxon>Bacteria</taxon>
        <taxon>Bacillati</taxon>
        <taxon>Bacillota</taxon>
        <taxon>Clostridia</taxon>
        <taxon>Lachnospirales</taxon>
        <taxon>Lachnospiraceae</taxon>
        <taxon>Roseburia</taxon>
    </lineage>
</organism>
<dbReference type="PANTHER" id="PTHR42850">
    <property type="entry name" value="METALLOPHOSPHOESTERASE"/>
    <property type="match status" value="1"/>
</dbReference>
<protein>
    <submittedName>
        <fullName evidence="3">Predicted phosphoesterase</fullName>
    </submittedName>
</protein>
<dbReference type="InterPro" id="IPR029052">
    <property type="entry name" value="Metallo-depent_PP-like"/>
</dbReference>
<evidence type="ECO:0000313" key="4">
    <source>
        <dbReference type="Proteomes" id="UP000008953"/>
    </source>
</evidence>
<dbReference type="InterPro" id="IPR011152">
    <property type="entry name" value="Pesterase_MJ0912"/>
</dbReference>
<sequence length="237" mass="27297">MSDIHGNLSALNKIWKTEEIEEFEGIVLLGDLIDYGPHSNEVVEKLKCLPKHKILVNIWGNHEKAVVDGDDSRFSSERGKKCAAHTRKTLTKQTMQYLENEMDESGHMEFELAGKKCLAVHGSADDFFWKSISHGEDQDEYKKYDYVFSGHSHIPHYFEHFYPAECKEYRNREKTVFLNPGSVGQPRNHNANAQYAILEPETMSVQMKAVSYDIEQEIAAFSDEVDSFYKERLRIGV</sequence>
<dbReference type="KEGG" id="rix:RO1_19900"/>
<reference evidence="3 4" key="2">
    <citation type="submission" date="2010-03" db="EMBL/GenBank/DDBJ databases">
        <authorList>
            <person name="Pajon A."/>
        </authorList>
    </citation>
    <scope>NUCLEOTIDE SEQUENCE [LARGE SCALE GENOMIC DNA]</scope>
    <source>
        <strain evidence="3 4">XB6B4</strain>
    </source>
</reference>
<evidence type="ECO:0000313" key="3">
    <source>
        <dbReference type="EMBL" id="CBL12532.1"/>
    </source>
</evidence>
<dbReference type="PATRIC" id="fig|718255.3.peg.3165"/>
<dbReference type="GO" id="GO:0016791">
    <property type="term" value="F:phosphatase activity"/>
    <property type="evidence" value="ECO:0007669"/>
    <property type="project" value="TreeGrafter"/>
</dbReference>
<evidence type="ECO:0000256" key="1">
    <source>
        <dbReference type="ARBA" id="ARBA00008950"/>
    </source>
</evidence>
<reference evidence="3 4" key="1">
    <citation type="submission" date="2010-03" db="EMBL/GenBank/DDBJ databases">
        <title>The genome sequence of Roseburia intestinalis XB6B4.</title>
        <authorList>
            <consortium name="metaHIT consortium -- http://www.metahit.eu/"/>
            <person name="Pajon A."/>
            <person name="Turner K."/>
            <person name="Parkhill J."/>
            <person name="Bernalier A."/>
        </authorList>
    </citation>
    <scope>NUCLEOTIDE SEQUENCE [LARGE SCALE GENOMIC DNA]</scope>
    <source>
        <strain evidence="3 4">XB6B4</strain>
    </source>
</reference>
<accession>D4KYU2</accession>
<gene>
    <name evidence="3" type="ORF">RO1_19900</name>
</gene>
<dbReference type="Gene3D" id="3.60.21.10">
    <property type="match status" value="1"/>
</dbReference>
<dbReference type="AlphaFoldDB" id="D4KYU2"/>
<dbReference type="PANTHER" id="PTHR42850:SF2">
    <property type="entry name" value="BLL5683 PROTEIN"/>
    <property type="match status" value="1"/>
</dbReference>
<dbReference type="SUPFAM" id="SSF56300">
    <property type="entry name" value="Metallo-dependent phosphatases"/>
    <property type="match status" value="1"/>
</dbReference>
<proteinExistence type="inferred from homology"/>
<dbReference type="EMBL" id="FP929050">
    <property type="protein sequence ID" value="CBL12532.1"/>
    <property type="molecule type" value="Genomic_DNA"/>
</dbReference>
<name>D4KYU2_9FIRM</name>
<dbReference type="Pfam" id="PF12850">
    <property type="entry name" value="Metallophos_2"/>
    <property type="match status" value="1"/>
</dbReference>
<feature type="domain" description="Calcineurin-like phosphoesterase" evidence="2">
    <location>
        <begin position="1"/>
        <end position="202"/>
    </location>
</feature>